<organism evidence="2 3">
    <name type="scientific">Pseudomonas amygdali pv. mori str. 301020</name>
    <dbReference type="NCBI Taxonomy" id="629261"/>
    <lineage>
        <taxon>Bacteria</taxon>
        <taxon>Pseudomonadati</taxon>
        <taxon>Pseudomonadota</taxon>
        <taxon>Gammaproteobacteria</taxon>
        <taxon>Pseudomonadales</taxon>
        <taxon>Pseudomonadaceae</taxon>
        <taxon>Pseudomonas</taxon>
        <taxon>Pseudomonas amygdali</taxon>
    </lineage>
</organism>
<dbReference type="Proteomes" id="UP000003465">
    <property type="component" value="Unassembled WGS sequence"/>
</dbReference>
<comment type="caution">
    <text evidence="2">The sequence shown here is derived from an EMBL/GenBank/DDBJ whole genome shotgun (WGS) entry which is preliminary data.</text>
</comment>
<accession>A0A656G9P7</accession>
<sequence length="113" mass="12276">MDLTIQHFIALAPLLITSLTVVVVMLAIAWRRNHSQTFLLSVAGLNLALLSIYPALKVAPLVVTPLLHIDNFACLYMAIILASTLACVTMAHAYLGDGKAGYPGNREELYLLI</sequence>
<gene>
    <name evidence="2" type="ORF">PSYMO_12722</name>
</gene>
<dbReference type="AlphaFoldDB" id="A0A656G9P7"/>
<feature type="transmembrane region" description="Helical" evidence="1">
    <location>
        <begin position="76"/>
        <end position="96"/>
    </location>
</feature>
<name>A0A656G9P7_PSEA0</name>
<dbReference type="GO" id="GO:0016491">
    <property type="term" value="F:oxidoreductase activity"/>
    <property type="evidence" value="ECO:0007669"/>
    <property type="project" value="UniProtKB-KW"/>
</dbReference>
<proteinExistence type="predicted"/>
<evidence type="ECO:0000313" key="3">
    <source>
        <dbReference type="Proteomes" id="UP000003465"/>
    </source>
</evidence>
<keyword evidence="1" id="KW-0472">Membrane</keyword>
<reference evidence="2 3" key="1">
    <citation type="journal article" date="2011" name="PLoS Pathog.">
        <title>Dynamic evolution of pathogenicity revealed by sequencing and comparative genomics of 19 Pseudomonas syringae isolates.</title>
        <authorList>
            <person name="Baltrus D.A."/>
            <person name="Nishimura M.T."/>
            <person name="Romanchuk A."/>
            <person name="Chang J.H."/>
            <person name="Mukhtar M.S."/>
            <person name="Cherkis K."/>
            <person name="Roach J."/>
            <person name="Grant S.R."/>
            <person name="Jones C.D."/>
            <person name="Dangl J.L."/>
        </authorList>
    </citation>
    <scope>NUCLEOTIDE SEQUENCE [LARGE SCALE GENOMIC DNA]</scope>
    <source>
        <strain evidence="2 3">301020</strain>
    </source>
</reference>
<dbReference type="EC" id="1.6.99.5" evidence="2"/>
<protein>
    <submittedName>
        <fullName evidence="2">NADH:ubiquinone oxidoreductase subunit N</fullName>
        <ecNumber evidence="2">1.6.99.5</ecNumber>
    </submittedName>
</protein>
<keyword evidence="2" id="KW-0560">Oxidoreductase</keyword>
<evidence type="ECO:0000256" key="1">
    <source>
        <dbReference type="SAM" id="Phobius"/>
    </source>
</evidence>
<feature type="transmembrane region" description="Helical" evidence="1">
    <location>
        <begin position="37"/>
        <end position="56"/>
    </location>
</feature>
<feature type="non-terminal residue" evidence="2">
    <location>
        <position position="113"/>
    </location>
</feature>
<keyword evidence="2" id="KW-0830">Ubiquinone</keyword>
<evidence type="ECO:0000313" key="2">
    <source>
        <dbReference type="EMBL" id="EGH22309.1"/>
    </source>
</evidence>
<keyword evidence="1" id="KW-1133">Transmembrane helix</keyword>
<dbReference type="EMBL" id="AEAG01000496">
    <property type="protein sequence ID" value="EGH22309.1"/>
    <property type="molecule type" value="Genomic_DNA"/>
</dbReference>
<keyword evidence="1" id="KW-0812">Transmembrane</keyword>
<feature type="transmembrane region" description="Helical" evidence="1">
    <location>
        <begin position="6"/>
        <end position="30"/>
    </location>
</feature>